<protein>
    <submittedName>
        <fullName evidence="1">Uncharacterized protein</fullName>
    </submittedName>
</protein>
<reference evidence="1" key="1">
    <citation type="submission" date="2023-12" db="EMBL/GenBank/DDBJ databases">
        <authorList>
            <person name="Brown T."/>
        </authorList>
    </citation>
    <scope>NUCLEOTIDE SEQUENCE</scope>
</reference>
<proteinExistence type="predicted"/>
<organism evidence="1 2">
    <name type="scientific">Pipistrellus nathusii</name>
    <name type="common">Nathusius' pipistrelle</name>
    <dbReference type="NCBI Taxonomy" id="59473"/>
    <lineage>
        <taxon>Eukaryota</taxon>
        <taxon>Metazoa</taxon>
        <taxon>Chordata</taxon>
        <taxon>Craniata</taxon>
        <taxon>Vertebrata</taxon>
        <taxon>Euteleostomi</taxon>
        <taxon>Mammalia</taxon>
        <taxon>Eutheria</taxon>
        <taxon>Laurasiatheria</taxon>
        <taxon>Chiroptera</taxon>
        <taxon>Yangochiroptera</taxon>
        <taxon>Vespertilionidae</taxon>
        <taxon>Pipistrellus</taxon>
    </lineage>
</organism>
<dbReference type="EMBL" id="OY882870">
    <property type="protein sequence ID" value="CAK6435467.1"/>
    <property type="molecule type" value="Genomic_DNA"/>
</dbReference>
<dbReference type="Proteomes" id="UP001314169">
    <property type="component" value="Chromosome 13"/>
</dbReference>
<gene>
    <name evidence="1" type="ORF">MPIPNATIZW_LOCUS3773</name>
</gene>
<name>A0ABN9ZAV4_PIPNA</name>
<evidence type="ECO:0000313" key="1">
    <source>
        <dbReference type="EMBL" id="CAK6435467.1"/>
    </source>
</evidence>
<keyword evidence="2" id="KW-1185">Reference proteome</keyword>
<sequence length="115" mass="12373">MNADVSCKTCWEVAAAGDVGTCRGALFRRSQPLEQQRSHLPVGGLVSPTCQLSHEGTQPQCEAHPAGWVSGNTLFSKTGLTVWPMWLNGGTLTYEPEGHHSIPHQGTCPISDSHH</sequence>
<accession>A0ABN9ZAV4</accession>
<evidence type="ECO:0000313" key="2">
    <source>
        <dbReference type="Proteomes" id="UP001314169"/>
    </source>
</evidence>